<reference evidence="3" key="1">
    <citation type="journal article" date="2019" name="Int. J. Syst. Evol. Microbiol.">
        <title>The Global Catalogue of Microorganisms (GCM) 10K type strain sequencing project: providing services to taxonomists for standard genome sequencing and annotation.</title>
        <authorList>
            <consortium name="The Broad Institute Genomics Platform"/>
            <consortium name="The Broad Institute Genome Sequencing Center for Infectious Disease"/>
            <person name="Wu L."/>
            <person name="Ma J."/>
        </authorList>
    </citation>
    <scope>NUCLEOTIDE SEQUENCE [LARGE SCALE GENOMIC DNA]</scope>
    <source>
        <strain evidence="3">NBRC 102520</strain>
    </source>
</reference>
<comment type="caution">
    <text evidence="2">The sequence shown here is derived from an EMBL/GenBank/DDBJ whole genome shotgun (WGS) entry which is preliminary data.</text>
</comment>
<proteinExistence type="predicted"/>
<sequence length="155" mass="17035">MDASIISAFAALTGATIGGLTSGVANWLNHRSQVRAQWLLHEKSRRQILYRDFIEEASRCYIDALQHHEVSEGTPGLVALYAKLNRMRVLSSKRVVRSAEHIAKTIMDTYLEPDKSFGELREMARCGSICGPCFGSRPPTSGTDIQVASNLATIA</sequence>
<accession>A0ABQ6BDX5</accession>
<keyword evidence="3" id="KW-1185">Reference proteome</keyword>
<evidence type="ECO:0000313" key="3">
    <source>
        <dbReference type="Proteomes" id="UP001156905"/>
    </source>
</evidence>
<evidence type="ECO:0000313" key="2">
    <source>
        <dbReference type="EMBL" id="GLR91726.1"/>
    </source>
</evidence>
<keyword evidence="1" id="KW-0472">Membrane</keyword>
<name>A0ABQ6BDX5_9BRAD</name>
<evidence type="ECO:0000256" key="1">
    <source>
        <dbReference type="SAM" id="Phobius"/>
    </source>
</evidence>
<keyword evidence="1" id="KW-0812">Transmembrane</keyword>
<keyword evidence="1" id="KW-1133">Transmembrane helix</keyword>
<dbReference type="RefSeq" id="WP_284275317.1">
    <property type="nucleotide sequence ID" value="NZ_BSOW01000053.1"/>
</dbReference>
<organism evidence="2 3">
    <name type="scientific">Bradyrhizobium iriomotense</name>
    <dbReference type="NCBI Taxonomy" id="441950"/>
    <lineage>
        <taxon>Bacteria</taxon>
        <taxon>Pseudomonadati</taxon>
        <taxon>Pseudomonadota</taxon>
        <taxon>Alphaproteobacteria</taxon>
        <taxon>Hyphomicrobiales</taxon>
        <taxon>Nitrobacteraceae</taxon>
        <taxon>Bradyrhizobium</taxon>
    </lineage>
</organism>
<dbReference type="Proteomes" id="UP001156905">
    <property type="component" value="Unassembled WGS sequence"/>
</dbReference>
<gene>
    <name evidence="2" type="ORF">GCM10007857_84440</name>
</gene>
<feature type="transmembrane region" description="Helical" evidence="1">
    <location>
        <begin position="6"/>
        <end position="28"/>
    </location>
</feature>
<protein>
    <submittedName>
        <fullName evidence="2">Uncharacterized protein</fullName>
    </submittedName>
</protein>
<dbReference type="EMBL" id="BSOW01000053">
    <property type="protein sequence ID" value="GLR91726.1"/>
    <property type="molecule type" value="Genomic_DNA"/>
</dbReference>